<evidence type="ECO:0000313" key="3">
    <source>
        <dbReference type="Proteomes" id="UP000788153"/>
    </source>
</evidence>
<keyword evidence="1" id="KW-0812">Transmembrane</keyword>
<keyword evidence="1" id="KW-0472">Membrane</keyword>
<evidence type="ECO:0000313" key="2">
    <source>
        <dbReference type="EMBL" id="NIJ24555.1"/>
    </source>
</evidence>
<sequence>MHRVDSPVVPDIPRLQARRRIILFAGLGIAAYLIAMVWTMPAGVFLKNRQWRSGIAGTIWNGEVGIAGGTVVEWRWAPLRSITSLGFAVDWTATGADTAMGGRALIKPGRVVVENVSGSMDAGMLAALAPSLPFTCALTMQVEAPLFASGGGAAIDGTATTDPGTCTTKAGNVATAVGPLLIASEKIGTESRIRVAPATMRRQTLIDARLSEGGALSVTLTGDGARALPFIGLPAGAAIELEL</sequence>
<comment type="caution">
    <text evidence="2">The sequence shown here is derived from an EMBL/GenBank/DDBJ whole genome shotgun (WGS) entry which is preliminary data.</text>
</comment>
<evidence type="ECO:0008006" key="4">
    <source>
        <dbReference type="Google" id="ProtNLM"/>
    </source>
</evidence>
<protein>
    <recommendedName>
        <fullName evidence="4">General secretion pathway protein N</fullName>
    </recommendedName>
</protein>
<gene>
    <name evidence="2" type="ORF">FHT01_002097</name>
</gene>
<name>A0ABX0U224_9SPHN</name>
<evidence type="ECO:0000256" key="1">
    <source>
        <dbReference type="SAM" id="Phobius"/>
    </source>
</evidence>
<dbReference type="EMBL" id="JAASQP010000001">
    <property type="protein sequence ID" value="NIJ24555.1"/>
    <property type="molecule type" value="Genomic_DNA"/>
</dbReference>
<feature type="transmembrane region" description="Helical" evidence="1">
    <location>
        <begin position="21"/>
        <end position="40"/>
    </location>
</feature>
<keyword evidence="1" id="KW-1133">Transmembrane helix</keyword>
<keyword evidence="3" id="KW-1185">Reference proteome</keyword>
<proteinExistence type="predicted"/>
<reference evidence="2 3" key="1">
    <citation type="submission" date="2020-03" db="EMBL/GenBank/DDBJ databases">
        <title>Genomic Encyclopedia of Type Strains, Phase IV (KMG-IV): sequencing the most valuable type-strain genomes for metagenomic binning, comparative biology and taxonomic classification.</title>
        <authorList>
            <person name="Goeker M."/>
        </authorList>
    </citation>
    <scope>NUCLEOTIDE SEQUENCE [LARGE SCALE GENOMIC DNA]</scope>
    <source>
        <strain evidence="2 3">DSM 22753</strain>
    </source>
</reference>
<dbReference type="RefSeq" id="WP_243846695.1">
    <property type="nucleotide sequence ID" value="NZ_BAAAEV010000001.1"/>
</dbReference>
<organism evidence="2 3">
    <name type="scientific">Sphingomonas japonica</name>
    <dbReference type="NCBI Taxonomy" id="511662"/>
    <lineage>
        <taxon>Bacteria</taxon>
        <taxon>Pseudomonadati</taxon>
        <taxon>Pseudomonadota</taxon>
        <taxon>Alphaproteobacteria</taxon>
        <taxon>Sphingomonadales</taxon>
        <taxon>Sphingomonadaceae</taxon>
        <taxon>Sphingomonas</taxon>
    </lineage>
</organism>
<accession>A0ABX0U224</accession>
<dbReference type="Proteomes" id="UP000788153">
    <property type="component" value="Unassembled WGS sequence"/>
</dbReference>